<proteinExistence type="predicted"/>
<evidence type="ECO:0000313" key="4">
    <source>
        <dbReference type="EnsemblMetazoa" id="MESCA012662-PA"/>
    </source>
</evidence>
<accession>T1H7C4</accession>
<protein>
    <recommendedName>
        <fullName evidence="6">P53 and DNA damage-regulated protein 1</fullName>
    </recommendedName>
</protein>
<evidence type="ECO:0000256" key="3">
    <source>
        <dbReference type="ARBA" id="ARBA00023186"/>
    </source>
</evidence>
<dbReference type="Proteomes" id="UP000015102">
    <property type="component" value="Unassembled WGS sequence"/>
</dbReference>
<keyword evidence="3" id="KW-0143">Chaperone</keyword>
<dbReference type="SUPFAM" id="SSF46579">
    <property type="entry name" value="Prefoldin"/>
    <property type="match status" value="1"/>
</dbReference>
<reference evidence="4" key="2">
    <citation type="submission" date="2015-06" db="UniProtKB">
        <authorList>
            <consortium name="EnsemblMetazoa"/>
        </authorList>
    </citation>
    <scope>IDENTIFICATION</scope>
</reference>
<dbReference type="HOGENOM" id="CLU_2596905_0_0_1"/>
<dbReference type="CDD" id="cd22860">
    <property type="entry name" value="PDRG1"/>
    <property type="match status" value="1"/>
</dbReference>
<dbReference type="STRING" id="36166.T1H7C4"/>
<comment type="subcellular location">
    <subcellularLocation>
        <location evidence="1">Cytoplasm</location>
    </subcellularLocation>
</comment>
<dbReference type="EnsemblMetazoa" id="MESCA012662-RA">
    <property type="protein sequence ID" value="MESCA012662-PA"/>
    <property type="gene ID" value="MESCA012662"/>
</dbReference>
<evidence type="ECO:0000256" key="1">
    <source>
        <dbReference type="ARBA" id="ARBA00004496"/>
    </source>
</evidence>
<keyword evidence="5" id="KW-1185">Reference proteome</keyword>
<evidence type="ECO:0000256" key="2">
    <source>
        <dbReference type="ARBA" id="ARBA00022490"/>
    </source>
</evidence>
<evidence type="ECO:0008006" key="6">
    <source>
        <dbReference type="Google" id="ProtNLM"/>
    </source>
</evidence>
<sequence length="92" mass="10639">AIREIEKNNEKKVWTTIGSLLVKLPREKSLELLRKDQIQIDTEINKLRSDQKVLVNKHRDLEHKTAYPGTHLKAMSHDEMSALKRNLPLGTS</sequence>
<organism evidence="4 5">
    <name type="scientific">Megaselia scalaris</name>
    <name type="common">Humpbacked fly</name>
    <name type="synonym">Phora scalaris</name>
    <dbReference type="NCBI Taxonomy" id="36166"/>
    <lineage>
        <taxon>Eukaryota</taxon>
        <taxon>Metazoa</taxon>
        <taxon>Ecdysozoa</taxon>
        <taxon>Arthropoda</taxon>
        <taxon>Hexapoda</taxon>
        <taxon>Insecta</taxon>
        <taxon>Pterygota</taxon>
        <taxon>Neoptera</taxon>
        <taxon>Endopterygota</taxon>
        <taxon>Diptera</taxon>
        <taxon>Brachycera</taxon>
        <taxon>Muscomorpha</taxon>
        <taxon>Platypezoidea</taxon>
        <taxon>Phoridae</taxon>
        <taxon>Megaseliini</taxon>
        <taxon>Megaselia</taxon>
    </lineage>
</organism>
<dbReference type="OMA" id="HRDLEHK"/>
<name>T1H7C4_MEGSC</name>
<dbReference type="PANTHER" id="PTHR21162:SF0">
    <property type="entry name" value="P53 AND DNA DAMAGE-REGULATED PROTEIN 1"/>
    <property type="match status" value="1"/>
</dbReference>
<dbReference type="AlphaFoldDB" id="T1H7C4"/>
<dbReference type="InterPro" id="IPR030482">
    <property type="entry name" value="PDRG1"/>
</dbReference>
<keyword evidence="2" id="KW-0963">Cytoplasm</keyword>
<evidence type="ECO:0000313" key="5">
    <source>
        <dbReference type="Proteomes" id="UP000015102"/>
    </source>
</evidence>
<dbReference type="PANTHER" id="PTHR21162">
    <property type="entry name" value="P53 AND DNA DAMAGE-REGULATED PROTEIN"/>
    <property type="match status" value="1"/>
</dbReference>
<dbReference type="GO" id="GO:0005737">
    <property type="term" value="C:cytoplasm"/>
    <property type="evidence" value="ECO:0007669"/>
    <property type="project" value="UniProtKB-SubCell"/>
</dbReference>
<reference evidence="5" key="1">
    <citation type="submission" date="2013-02" db="EMBL/GenBank/DDBJ databases">
        <authorList>
            <person name="Hughes D."/>
        </authorList>
    </citation>
    <scope>NUCLEOTIDE SEQUENCE</scope>
    <source>
        <strain>Durham</strain>
        <strain evidence="5">NC isolate 2 -- Noor lab</strain>
    </source>
</reference>